<gene>
    <name evidence="1" type="ORF">DD236_02265</name>
</gene>
<evidence type="ECO:0000313" key="1">
    <source>
        <dbReference type="EMBL" id="PWF27244.1"/>
    </source>
</evidence>
<accession>A0A2V1KE90</accession>
<keyword evidence="2" id="KW-1185">Reference proteome</keyword>
<name>A0A2V1KE90_9ACTO</name>
<dbReference type="InterPro" id="IPR002347">
    <property type="entry name" value="SDR_fam"/>
</dbReference>
<protein>
    <recommendedName>
        <fullName evidence="3">Short-chain dehydrogenase</fullName>
    </recommendedName>
</protein>
<dbReference type="InterPro" id="IPR036291">
    <property type="entry name" value="NAD(P)-bd_dom_sf"/>
</dbReference>
<sequence length="168" mass="17952">MFLRARRRQTCHPCHIRCGPGLGRSVAEKFGREGYTVALVARNKDKLEKLAKELRREGITAHAIPGDLMASAEIGKLATHIRQTAGDPDVIYYAPTSPDMTFVPAAELTPEAIEANTTLLLTTFAALVSEFLPHMVAQKSGAILTAQGTTALQGTPRMSGPGPAMAAQ</sequence>
<dbReference type="AlphaFoldDB" id="A0A2V1KE90"/>
<reference evidence="2" key="1">
    <citation type="submission" date="2018-05" db="EMBL/GenBank/DDBJ databases">
        <authorList>
            <person name="Li Y."/>
        </authorList>
    </citation>
    <scope>NUCLEOTIDE SEQUENCE [LARGE SCALE GENOMIC DNA]</scope>
    <source>
        <strain evidence="2">sk1b4</strain>
    </source>
</reference>
<dbReference type="RefSeq" id="WP_109092743.1">
    <property type="nucleotide sequence ID" value="NZ_QETB01000001.1"/>
</dbReference>
<dbReference type="PANTHER" id="PTHR43431:SF7">
    <property type="entry name" value="OXIDOREDUCTASE, SHORT CHAIN DEHYDROGENASE_REDUCTASE FAMILY (AFU_ORTHOLOGUE AFUA_5G14000)"/>
    <property type="match status" value="1"/>
</dbReference>
<proteinExistence type="predicted"/>
<dbReference type="EMBL" id="QETB01000001">
    <property type="protein sequence ID" value="PWF27244.1"/>
    <property type="molecule type" value="Genomic_DNA"/>
</dbReference>
<comment type="caution">
    <text evidence="1">The sequence shown here is derived from an EMBL/GenBank/DDBJ whole genome shotgun (WGS) entry which is preliminary data.</text>
</comment>
<dbReference type="Proteomes" id="UP000245283">
    <property type="component" value="Unassembled WGS sequence"/>
</dbReference>
<evidence type="ECO:0000313" key="2">
    <source>
        <dbReference type="Proteomes" id="UP000245283"/>
    </source>
</evidence>
<evidence type="ECO:0008006" key="3">
    <source>
        <dbReference type="Google" id="ProtNLM"/>
    </source>
</evidence>
<organism evidence="1 2">
    <name type="scientific">Ancrocorticia populi</name>
    <dbReference type="NCBI Taxonomy" id="2175228"/>
    <lineage>
        <taxon>Bacteria</taxon>
        <taxon>Bacillati</taxon>
        <taxon>Actinomycetota</taxon>
        <taxon>Actinomycetes</taxon>
        <taxon>Actinomycetales</taxon>
        <taxon>Actinomycetaceae</taxon>
        <taxon>Ancrocorticia</taxon>
    </lineage>
</organism>
<dbReference type="PANTHER" id="PTHR43431">
    <property type="entry name" value="OXIDOREDUCTASE, SHORT CHAIN DEHYDROGENASE/REDUCTASE FAMILY (AFU_ORTHOLOGUE AFUA_5G14000)"/>
    <property type="match status" value="1"/>
</dbReference>
<dbReference type="Pfam" id="PF00106">
    <property type="entry name" value="adh_short"/>
    <property type="match status" value="1"/>
</dbReference>
<dbReference type="SUPFAM" id="SSF51735">
    <property type="entry name" value="NAD(P)-binding Rossmann-fold domains"/>
    <property type="match status" value="1"/>
</dbReference>
<dbReference type="Gene3D" id="3.40.50.720">
    <property type="entry name" value="NAD(P)-binding Rossmann-like Domain"/>
    <property type="match status" value="1"/>
</dbReference>
<dbReference type="OrthoDB" id="9799818at2"/>